<gene>
    <name evidence="3" type="ORF">A9R00_12220</name>
</gene>
<feature type="signal peptide" evidence="1">
    <location>
        <begin position="1"/>
        <end position="32"/>
    </location>
</feature>
<sequence>MTITKQNRFAKKTVLASAISTALLAVAMPSVAESATDSATEFAKAGDVIAEIRLRYEGVDQDNDLDNANATTARLRLGYETASLAGFKALVEYDQIIALQDDYHSGSSFDPTNPDTSVVADGEIGEFNRAQISYSHEAAKAVLGRQRIILDNARFVGNVGWRQNEQTYDAARVDLTAVENLSATYVYMNQINDIKANDVGVKNHLLNLGYKTQVGKVVTYAYLLEEDEDNQEGTSDTFGLSFKGKAPVGDLEVLYAVEYATQTANAGTSGAKDFDAAYTFLEGGVKVSGISLLAGYENLGGDGDYSFQTPLATKHAFNGWADVFLGTPANGLNDIYAKAAGKVAGVKLVAVYHDFNSDKGGDDLGSEINLLAAKKFTENLTAGVKYANYSAGDDAYGKVDTQKFWLWGEVKY</sequence>
<accession>A0A1Y5HHH6</accession>
<evidence type="ECO:0000313" key="3">
    <source>
        <dbReference type="EMBL" id="OUS35143.1"/>
    </source>
</evidence>
<dbReference type="AlphaFoldDB" id="A0A1Y5HHH6"/>
<protein>
    <recommendedName>
        <fullName evidence="2">Alginate export domain-containing protein</fullName>
    </recommendedName>
</protein>
<dbReference type="Proteomes" id="UP000227088">
    <property type="component" value="Unassembled WGS sequence"/>
</dbReference>
<comment type="caution">
    <text evidence="3">The sequence shown here is derived from an EMBL/GenBank/DDBJ whole genome shotgun (WGS) entry which is preliminary data.</text>
</comment>
<evidence type="ECO:0000256" key="1">
    <source>
        <dbReference type="SAM" id="SignalP"/>
    </source>
</evidence>
<reference evidence="4" key="1">
    <citation type="journal article" date="2017" name="Proc. Natl. Acad. Sci. U.S.A.">
        <title>Simulation of Deepwater Horizon oil plume reveals substrate specialization within a complex community of hydrocarbon degraders.</title>
        <authorList>
            <person name="Hu P."/>
            <person name="Dubinsky E.A."/>
            <person name="Probst A.J."/>
            <person name="Wang J."/>
            <person name="Sieber C.M.K."/>
            <person name="Tom L.M."/>
            <person name="Gardinali P."/>
            <person name="Banfield J.F."/>
            <person name="Atlas R.M."/>
            <person name="Andersen G.L."/>
        </authorList>
    </citation>
    <scope>NUCLEOTIDE SEQUENCE [LARGE SCALE GENOMIC DNA]</scope>
</reference>
<feature type="domain" description="Alginate export" evidence="2">
    <location>
        <begin position="93"/>
        <end position="278"/>
    </location>
</feature>
<name>A0A1Y5HHH6_OLEAN</name>
<proteinExistence type="predicted"/>
<evidence type="ECO:0000259" key="2">
    <source>
        <dbReference type="Pfam" id="PF13372"/>
    </source>
</evidence>
<evidence type="ECO:0000313" key="4">
    <source>
        <dbReference type="Proteomes" id="UP000227088"/>
    </source>
</evidence>
<dbReference type="Gene3D" id="2.40.160.10">
    <property type="entry name" value="Porin"/>
    <property type="match status" value="1"/>
</dbReference>
<keyword evidence="1" id="KW-0732">Signal</keyword>
<dbReference type="InterPro" id="IPR023614">
    <property type="entry name" value="Porin_dom_sf"/>
</dbReference>
<dbReference type="EMBL" id="MABE01000698">
    <property type="protein sequence ID" value="OUS35143.1"/>
    <property type="molecule type" value="Genomic_DNA"/>
</dbReference>
<organism evidence="3 4">
    <name type="scientific">Oleispira antarctica</name>
    <dbReference type="NCBI Taxonomy" id="188908"/>
    <lineage>
        <taxon>Bacteria</taxon>
        <taxon>Pseudomonadati</taxon>
        <taxon>Pseudomonadota</taxon>
        <taxon>Gammaproteobacteria</taxon>
        <taxon>Oceanospirillales</taxon>
        <taxon>Oceanospirillaceae</taxon>
        <taxon>Oleispira</taxon>
    </lineage>
</organism>
<dbReference type="InterPro" id="IPR025388">
    <property type="entry name" value="Alginate_export_dom"/>
</dbReference>
<dbReference type="Pfam" id="PF13372">
    <property type="entry name" value="Alginate_exp"/>
    <property type="match status" value="1"/>
</dbReference>
<feature type="chain" id="PRO_5012599320" description="Alginate export domain-containing protein" evidence="1">
    <location>
        <begin position="33"/>
        <end position="412"/>
    </location>
</feature>